<evidence type="ECO:0000256" key="7">
    <source>
        <dbReference type="ARBA" id="ARBA00049348"/>
    </source>
</evidence>
<comment type="catalytic activity">
    <reaction evidence="7 8">
        <text>a 6-O-methyl-2'-deoxyguanosine in DNA + L-cysteinyl-[protein] = S-methyl-L-cysteinyl-[protein] + a 2'-deoxyguanosine in DNA</text>
        <dbReference type="Rhea" id="RHEA:24000"/>
        <dbReference type="Rhea" id="RHEA-COMP:10131"/>
        <dbReference type="Rhea" id="RHEA-COMP:10132"/>
        <dbReference type="Rhea" id="RHEA-COMP:11367"/>
        <dbReference type="Rhea" id="RHEA-COMP:11368"/>
        <dbReference type="ChEBI" id="CHEBI:29950"/>
        <dbReference type="ChEBI" id="CHEBI:82612"/>
        <dbReference type="ChEBI" id="CHEBI:85445"/>
        <dbReference type="ChEBI" id="CHEBI:85448"/>
        <dbReference type="EC" id="2.1.1.63"/>
    </reaction>
</comment>
<comment type="catalytic activity">
    <reaction evidence="1 8">
        <text>a 4-O-methyl-thymidine in DNA + L-cysteinyl-[protein] = a thymidine in DNA + S-methyl-L-cysteinyl-[protein]</text>
        <dbReference type="Rhea" id="RHEA:53428"/>
        <dbReference type="Rhea" id="RHEA-COMP:10131"/>
        <dbReference type="Rhea" id="RHEA-COMP:10132"/>
        <dbReference type="Rhea" id="RHEA-COMP:13555"/>
        <dbReference type="Rhea" id="RHEA-COMP:13556"/>
        <dbReference type="ChEBI" id="CHEBI:29950"/>
        <dbReference type="ChEBI" id="CHEBI:82612"/>
        <dbReference type="ChEBI" id="CHEBI:137386"/>
        <dbReference type="ChEBI" id="CHEBI:137387"/>
        <dbReference type="EC" id="2.1.1.63"/>
    </reaction>
</comment>
<evidence type="ECO:0000256" key="6">
    <source>
        <dbReference type="ARBA" id="ARBA00023204"/>
    </source>
</evidence>
<dbReference type="EC" id="2.1.1.63" evidence="8"/>
<dbReference type="InterPro" id="IPR036388">
    <property type="entry name" value="WH-like_DNA-bd_sf"/>
</dbReference>
<dbReference type="InterPro" id="IPR008332">
    <property type="entry name" value="MethylG_MeTrfase_N"/>
</dbReference>
<dbReference type="Pfam" id="PF02870">
    <property type="entry name" value="Methyltransf_1N"/>
    <property type="match status" value="1"/>
</dbReference>
<keyword evidence="6 8" id="KW-0234">DNA repair</keyword>
<dbReference type="InterPro" id="IPR036631">
    <property type="entry name" value="MGMT_N_sf"/>
</dbReference>
<organism evidence="11 12">
    <name type="scientific">Caballeronia udeis</name>
    <dbReference type="NCBI Taxonomy" id="1232866"/>
    <lineage>
        <taxon>Bacteria</taxon>
        <taxon>Pseudomonadati</taxon>
        <taxon>Pseudomonadota</taxon>
        <taxon>Betaproteobacteria</taxon>
        <taxon>Burkholderiales</taxon>
        <taxon>Burkholderiaceae</taxon>
        <taxon>Caballeronia</taxon>
    </lineage>
</organism>
<accession>A0ABW8MKW3</accession>
<gene>
    <name evidence="11" type="ORF">ABH943_003438</name>
</gene>
<dbReference type="RefSeq" id="WP_404608058.1">
    <property type="nucleotide sequence ID" value="NZ_JBIYDN010000009.1"/>
</dbReference>
<dbReference type="SUPFAM" id="SSF53155">
    <property type="entry name" value="Methylated DNA-protein cysteine methyltransferase domain"/>
    <property type="match status" value="1"/>
</dbReference>
<dbReference type="InterPro" id="IPR036217">
    <property type="entry name" value="MethylDNA_cys_MeTrfase_DNAb"/>
</dbReference>
<evidence type="ECO:0000259" key="9">
    <source>
        <dbReference type="Pfam" id="PF01035"/>
    </source>
</evidence>
<dbReference type="GO" id="GO:0003908">
    <property type="term" value="F:methylated-DNA-[protein]-cysteine S-methyltransferase activity"/>
    <property type="evidence" value="ECO:0007669"/>
    <property type="project" value="UniProtKB-EC"/>
</dbReference>
<dbReference type="InterPro" id="IPR001497">
    <property type="entry name" value="MethylDNA_cys_MeTrfase_AS"/>
</dbReference>
<dbReference type="Gene3D" id="3.30.160.70">
    <property type="entry name" value="Methylated DNA-protein cysteine methyltransferase domain"/>
    <property type="match status" value="1"/>
</dbReference>
<name>A0ABW8MKW3_9BURK</name>
<dbReference type="SUPFAM" id="SSF46767">
    <property type="entry name" value="Methylated DNA-protein cysteine methyltransferase, C-terminal domain"/>
    <property type="match status" value="1"/>
</dbReference>
<evidence type="ECO:0000256" key="2">
    <source>
        <dbReference type="ARBA" id="ARBA00022490"/>
    </source>
</evidence>
<comment type="miscellaneous">
    <text evidence="8">This enzyme catalyzes only one turnover and therefore is not strictly catalytic. According to one definition, an enzyme is a biocatalyst that acts repeatedly and over many reaction cycles.</text>
</comment>
<dbReference type="Gene3D" id="1.10.10.10">
    <property type="entry name" value="Winged helix-like DNA-binding domain superfamily/Winged helix DNA-binding domain"/>
    <property type="match status" value="1"/>
</dbReference>
<keyword evidence="12" id="KW-1185">Reference proteome</keyword>
<evidence type="ECO:0000256" key="4">
    <source>
        <dbReference type="ARBA" id="ARBA00022679"/>
    </source>
</evidence>
<dbReference type="PROSITE" id="PS00374">
    <property type="entry name" value="MGMT"/>
    <property type="match status" value="1"/>
</dbReference>
<evidence type="ECO:0000256" key="1">
    <source>
        <dbReference type="ARBA" id="ARBA00001286"/>
    </source>
</evidence>
<evidence type="ECO:0000259" key="10">
    <source>
        <dbReference type="Pfam" id="PF02870"/>
    </source>
</evidence>
<keyword evidence="3 8" id="KW-0489">Methyltransferase</keyword>
<comment type="similarity">
    <text evidence="8">Belongs to the MGMT family.</text>
</comment>
<feature type="domain" description="Methylguanine DNA methyltransferase ribonuclease-like" evidence="10">
    <location>
        <begin position="7"/>
        <end position="73"/>
    </location>
</feature>
<keyword evidence="5 8" id="KW-0227">DNA damage</keyword>
<dbReference type="CDD" id="cd06445">
    <property type="entry name" value="ATase"/>
    <property type="match status" value="1"/>
</dbReference>
<feature type="active site" description="Nucleophile; methyl group acceptor" evidence="8">
    <location>
        <position position="130"/>
    </location>
</feature>
<dbReference type="InterPro" id="IPR023546">
    <property type="entry name" value="MGMT"/>
</dbReference>
<dbReference type="NCBIfam" id="TIGR00589">
    <property type="entry name" value="ogt"/>
    <property type="match status" value="1"/>
</dbReference>
<comment type="subcellular location">
    <subcellularLocation>
        <location evidence="8">Cytoplasm</location>
    </subcellularLocation>
</comment>
<dbReference type="PANTHER" id="PTHR10815">
    <property type="entry name" value="METHYLATED-DNA--PROTEIN-CYSTEINE METHYLTRANSFERASE"/>
    <property type="match status" value="1"/>
</dbReference>
<dbReference type="Proteomes" id="UP001620514">
    <property type="component" value="Unassembled WGS sequence"/>
</dbReference>
<reference evidence="11 12" key="1">
    <citation type="submission" date="2024-10" db="EMBL/GenBank/DDBJ databases">
        <authorList>
            <person name="Deangelis K."/>
            <person name="Huntemann M."/>
            <person name="Clum A."/>
            <person name="Wang J."/>
            <person name="Palaniappan K."/>
            <person name="Ritter S."/>
            <person name="Chen I.-M."/>
            <person name="Stamatis D."/>
            <person name="Reddy T."/>
            <person name="O'Malley R."/>
            <person name="Daum C."/>
            <person name="Ng V."/>
            <person name="Ivanova N."/>
            <person name="Kyrpides N."/>
            <person name="Woyke T."/>
        </authorList>
    </citation>
    <scope>NUCLEOTIDE SEQUENCE [LARGE SCALE GENOMIC DNA]</scope>
    <source>
        <strain evidence="11 12">GAS97</strain>
    </source>
</reference>
<reference evidence="11 12" key="2">
    <citation type="submission" date="2024-11" db="EMBL/GenBank/DDBJ databases">
        <title>Using genomics to understand microbial adaptation to soil warming.</title>
        <authorList>
            <person name="Deangelis K.M. PhD."/>
        </authorList>
    </citation>
    <scope>NUCLEOTIDE SEQUENCE [LARGE SCALE GENOMIC DNA]</scope>
    <source>
        <strain evidence="11 12">GAS97</strain>
    </source>
</reference>
<proteinExistence type="inferred from homology"/>
<feature type="domain" description="Methylated-DNA-[protein]-cysteine S-methyltransferase DNA binding" evidence="9">
    <location>
        <begin position="78"/>
        <end position="158"/>
    </location>
</feature>
<evidence type="ECO:0000313" key="12">
    <source>
        <dbReference type="Proteomes" id="UP001620514"/>
    </source>
</evidence>
<keyword evidence="4 8" id="KW-0808">Transferase</keyword>
<dbReference type="HAMAP" id="MF_00772">
    <property type="entry name" value="OGT"/>
    <property type="match status" value="1"/>
</dbReference>
<protein>
    <recommendedName>
        <fullName evidence="8">Methylated-DNA--protein-cysteine methyltransferase</fullName>
        <ecNumber evidence="8">2.1.1.63</ecNumber>
    </recommendedName>
    <alternativeName>
        <fullName evidence="8">6-O-methylguanine-DNA methyltransferase</fullName>
        <shortName evidence="8">MGMT</shortName>
    </alternativeName>
    <alternativeName>
        <fullName evidence="8">O-6-methylguanine-DNA-alkyltransferase</fullName>
    </alternativeName>
</protein>
<comment type="caution">
    <text evidence="11">The sequence shown here is derived from an EMBL/GenBank/DDBJ whole genome shotgun (WGS) entry which is preliminary data.</text>
</comment>
<comment type="function">
    <text evidence="8">Involved in the cellular defense against the biological effects of O6-methylguanine (O6-MeG) and O4-methylthymine (O4-MeT) in DNA. Repairs the methylated nucleobase in DNA by stoichiometrically transferring the methyl group to a cysteine residue in the enzyme. This is a suicide reaction: the enzyme is irreversibly inactivated.</text>
</comment>
<dbReference type="EMBL" id="JBIYDN010000009">
    <property type="protein sequence ID" value="MFK4443416.1"/>
    <property type="molecule type" value="Genomic_DNA"/>
</dbReference>
<dbReference type="Pfam" id="PF01035">
    <property type="entry name" value="DNA_binding_1"/>
    <property type="match status" value="1"/>
</dbReference>
<dbReference type="PANTHER" id="PTHR10815:SF5">
    <property type="entry name" value="METHYLATED-DNA--PROTEIN-CYSTEINE METHYLTRANSFERASE"/>
    <property type="match status" value="1"/>
</dbReference>
<sequence length="168" mass="18003">MTPGYRIASPLGDIVLRVEDDLLTGLFFVGQKYFPALSIASVQQSMPPVARQAQTQLGEFFAGERRVFTVPLHLRGTAFQRLVWKELSKIPYGVTVSYGTIAQRMGLPCGAARAVGSANGKNPVSLIVPCHRVIASTGDLTGYAGGLDRKQALLALESGSHVDLFDGI</sequence>
<evidence type="ECO:0000256" key="3">
    <source>
        <dbReference type="ARBA" id="ARBA00022603"/>
    </source>
</evidence>
<keyword evidence="2 8" id="KW-0963">Cytoplasm</keyword>
<evidence type="ECO:0000313" key="11">
    <source>
        <dbReference type="EMBL" id="MFK4443416.1"/>
    </source>
</evidence>
<dbReference type="GO" id="GO:0032259">
    <property type="term" value="P:methylation"/>
    <property type="evidence" value="ECO:0007669"/>
    <property type="project" value="UniProtKB-KW"/>
</dbReference>
<dbReference type="InterPro" id="IPR014048">
    <property type="entry name" value="MethylDNA_cys_MeTrfase_DNA-bd"/>
</dbReference>
<evidence type="ECO:0000256" key="8">
    <source>
        <dbReference type="HAMAP-Rule" id="MF_00772"/>
    </source>
</evidence>
<evidence type="ECO:0000256" key="5">
    <source>
        <dbReference type="ARBA" id="ARBA00022763"/>
    </source>
</evidence>